<dbReference type="SUPFAM" id="SSF50156">
    <property type="entry name" value="PDZ domain-like"/>
    <property type="match status" value="1"/>
</dbReference>
<feature type="transmembrane region" description="Helical" evidence="5">
    <location>
        <begin position="6"/>
        <end position="24"/>
    </location>
</feature>
<keyword evidence="2 5" id="KW-0812">Transmembrane</keyword>
<dbReference type="Pfam" id="PF02163">
    <property type="entry name" value="Peptidase_M50"/>
    <property type="match status" value="1"/>
</dbReference>
<organism evidence="7 8">
    <name type="scientific">Halorientalis brevis</name>
    <dbReference type="NCBI Taxonomy" id="1126241"/>
    <lineage>
        <taxon>Archaea</taxon>
        <taxon>Methanobacteriati</taxon>
        <taxon>Methanobacteriota</taxon>
        <taxon>Stenosarchaea group</taxon>
        <taxon>Halobacteria</taxon>
        <taxon>Halobacteriales</taxon>
        <taxon>Haloarculaceae</taxon>
        <taxon>Halorientalis</taxon>
    </lineage>
</organism>
<evidence type="ECO:0000256" key="1">
    <source>
        <dbReference type="ARBA" id="ARBA00004127"/>
    </source>
</evidence>
<evidence type="ECO:0000259" key="6">
    <source>
        <dbReference type="PROSITE" id="PS50106"/>
    </source>
</evidence>
<evidence type="ECO:0000313" key="8">
    <source>
        <dbReference type="Proteomes" id="UP001597119"/>
    </source>
</evidence>
<dbReference type="CDD" id="cd06159">
    <property type="entry name" value="S2P-M50_PDZ_Arch"/>
    <property type="match status" value="1"/>
</dbReference>
<dbReference type="EMBL" id="JBHUDJ010000001">
    <property type="protein sequence ID" value="MFD1585942.1"/>
    <property type="molecule type" value="Genomic_DNA"/>
</dbReference>
<dbReference type="GO" id="GO:0006508">
    <property type="term" value="P:proteolysis"/>
    <property type="evidence" value="ECO:0007669"/>
    <property type="project" value="UniProtKB-KW"/>
</dbReference>
<feature type="transmembrane region" description="Helical" evidence="5">
    <location>
        <begin position="66"/>
        <end position="87"/>
    </location>
</feature>
<name>A0ABD6C9L0_9EURY</name>
<evidence type="ECO:0000256" key="3">
    <source>
        <dbReference type="ARBA" id="ARBA00022989"/>
    </source>
</evidence>
<keyword evidence="3 5" id="KW-1133">Transmembrane helix</keyword>
<reference evidence="7 8" key="1">
    <citation type="journal article" date="2019" name="Int. J. Syst. Evol. Microbiol.">
        <title>The Global Catalogue of Microorganisms (GCM) 10K type strain sequencing project: providing services to taxonomists for standard genome sequencing and annotation.</title>
        <authorList>
            <consortium name="The Broad Institute Genomics Platform"/>
            <consortium name="The Broad Institute Genome Sequencing Center for Infectious Disease"/>
            <person name="Wu L."/>
            <person name="Ma J."/>
        </authorList>
    </citation>
    <scope>NUCLEOTIDE SEQUENCE [LARGE SCALE GENOMIC DNA]</scope>
    <source>
        <strain evidence="7 8">CGMCC 1.12125</strain>
    </source>
</reference>
<dbReference type="AlphaFoldDB" id="A0ABD6C9L0"/>
<accession>A0ABD6C9L0</accession>
<keyword evidence="7" id="KW-0378">Hydrolase</keyword>
<dbReference type="InterPro" id="IPR001478">
    <property type="entry name" value="PDZ"/>
</dbReference>
<proteinExistence type="predicted"/>
<dbReference type="Gene3D" id="2.30.42.10">
    <property type="match status" value="2"/>
</dbReference>
<dbReference type="GO" id="GO:0008233">
    <property type="term" value="F:peptidase activity"/>
    <property type="evidence" value="ECO:0007669"/>
    <property type="project" value="UniProtKB-KW"/>
</dbReference>
<evidence type="ECO:0000256" key="4">
    <source>
        <dbReference type="ARBA" id="ARBA00023136"/>
    </source>
</evidence>
<keyword evidence="7" id="KW-0645">Protease</keyword>
<dbReference type="InterPro" id="IPR036034">
    <property type="entry name" value="PDZ_sf"/>
</dbReference>
<dbReference type="PANTHER" id="PTHR13325">
    <property type="entry name" value="PROTEASE M50 MEMBRANE-BOUND TRANSCRIPTION FACTOR SITE 2 PROTEASE"/>
    <property type="match status" value="1"/>
</dbReference>
<keyword evidence="4 5" id="KW-0472">Membrane</keyword>
<dbReference type="InterPro" id="IPR008915">
    <property type="entry name" value="Peptidase_M50"/>
</dbReference>
<dbReference type="RefSeq" id="WP_247376828.1">
    <property type="nucleotide sequence ID" value="NZ_JALLGV010000003.1"/>
</dbReference>
<comment type="subcellular location">
    <subcellularLocation>
        <location evidence="1">Endomembrane system</location>
        <topology evidence="1">Multi-pass membrane protein</topology>
    </subcellularLocation>
</comment>
<evidence type="ECO:0000256" key="5">
    <source>
        <dbReference type="SAM" id="Phobius"/>
    </source>
</evidence>
<evidence type="ECO:0000313" key="7">
    <source>
        <dbReference type="EMBL" id="MFD1585942.1"/>
    </source>
</evidence>
<protein>
    <submittedName>
        <fullName evidence="7">Site-2 protease family protein</fullName>
    </submittedName>
</protein>
<dbReference type="PROSITE" id="PS50106">
    <property type="entry name" value="PDZ"/>
    <property type="match status" value="1"/>
</dbReference>
<dbReference type="SMART" id="SM00228">
    <property type="entry name" value="PDZ"/>
    <property type="match status" value="1"/>
</dbReference>
<dbReference type="PANTHER" id="PTHR13325:SF3">
    <property type="entry name" value="MEMBRANE-BOUND TRANSCRIPTION FACTOR SITE-2 PROTEASE"/>
    <property type="match status" value="1"/>
</dbReference>
<dbReference type="GO" id="GO:0012505">
    <property type="term" value="C:endomembrane system"/>
    <property type="evidence" value="ECO:0007669"/>
    <property type="project" value="UniProtKB-SubCell"/>
</dbReference>
<dbReference type="Proteomes" id="UP001597119">
    <property type="component" value="Unassembled WGS sequence"/>
</dbReference>
<keyword evidence="8" id="KW-1185">Reference proteome</keyword>
<comment type="caution">
    <text evidence="7">The sequence shown here is derived from an EMBL/GenBank/DDBJ whole genome shotgun (WGS) entry which is preliminary data.</text>
</comment>
<sequence>MVSTLTWVLAGVLLYTLVAMALRAQGKIPEYIRVQGPITTIHTKRGRAFLNWLASPRRFWRAWGNFGVGIALVVMIGMFVTVLLAGIRSFSQPEATPVRNPQNVLVIPGVNDFLPMSAAPEIVFGLVAGLIVHEGGHGLLCRVEDIDIDSMGLALFAFIPIGAFVEPSEESRNRANRGAQTRMFAAGVTNNFAITLVAFLLLFGPIIGSISVVSGVPVGKTFPGSAAGASGIEGGDVITSVDGQPVANASELDSVLVNTTDRTVTVERQDAPAVTVNRTLMITRAVPGVLDGRPGETGVNISGATPPTITAVNGTAVYTEQGFADAIQNRSLVTVSTTAGNATFPVGAYVTRASAGDPLDEAGAPTNGTPIVITQFGETRVTDTATLQTALAQHDAGDEVTVEAYVLQGERAQPATYNVSLVQDPDGEGAYLGVFLQGGTSGLAVNDFGIDIYPAEGFLGLLGGGSGPLGGLTDGSFVRQVFAVLLLPFISVLDPNFSYNFAGFVPEVVGFYTVEGPLAALGGGVFTLANVTFWTAWINLQLGMFNLVPAFPLDGGHILRTSTEAVISRLPIEGGRRLTTAVTISISLVMLAGLFLMIFGPGLLAST</sequence>
<gene>
    <name evidence="7" type="ORF">ACFR9U_03030</name>
</gene>
<dbReference type="InterPro" id="IPR001193">
    <property type="entry name" value="MBTPS2"/>
</dbReference>
<evidence type="ECO:0000256" key="2">
    <source>
        <dbReference type="ARBA" id="ARBA00022692"/>
    </source>
</evidence>
<feature type="transmembrane region" description="Helical" evidence="5">
    <location>
        <begin position="192"/>
        <end position="213"/>
    </location>
</feature>
<feature type="domain" description="PDZ" evidence="6">
    <location>
        <begin position="210"/>
        <end position="255"/>
    </location>
</feature>
<feature type="transmembrane region" description="Helical" evidence="5">
    <location>
        <begin position="578"/>
        <end position="599"/>
    </location>
</feature>